<proteinExistence type="predicted"/>
<dbReference type="Proteomes" id="UP000189674">
    <property type="component" value="Chromosome"/>
</dbReference>
<evidence type="ECO:0000313" key="2">
    <source>
        <dbReference type="Proteomes" id="UP000189674"/>
    </source>
</evidence>
<evidence type="ECO:0000313" key="1">
    <source>
        <dbReference type="EMBL" id="AQT67680.1"/>
    </source>
</evidence>
<dbReference type="STRING" id="1936003.STSP2_00828"/>
<keyword evidence="2" id="KW-1185">Reference proteome</keyword>
<sequence length="46" mass="5282">MLELHPGFIIAIKVATSPAETIFTEIEPQYIPLSSFHFHPFHVMLM</sequence>
<reference evidence="2" key="1">
    <citation type="submission" date="2017-02" db="EMBL/GenBank/DDBJ databases">
        <title>Comparative genomics and description of representatives of a novel lineage of planctomycetes thriving in anoxic sediments.</title>
        <authorList>
            <person name="Spring S."/>
            <person name="Bunk B."/>
            <person name="Sproer C."/>
        </authorList>
    </citation>
    <scope>NUCLEOTIDE SEQUENCE [LARGE SCALE GENOMIC DNA]</scope>
    <source>
        <strain evidence="2">ST-NAGAB-D1</strain>
    </source>
</reference>
<gene>
    <name evidence="1" type="ORF">STSP2_00828</name>
</gene>
<dbReference type="AlphaFoldDB" id="A0A1U9NJD2"/>
<dbReference type="EMBL" id="CP019791">
    <property type="protein sequence ID" value="AQT67680.1"/>
    <property type="molecule type" value="Genomic_DNA"/>
</dbReference>
<name>A0A1U9NJD2_9BACT</name>
<dbReference type="KEGG" id="alus:STSP2_00828"/>
<organism evidence="1 2">
    <name type="scientific">Anaerohalosphaera lusitana</name>
    <dbReference type="NCBI Taxonomy" id="1936003"/>
    <lineage>
        <taxon>Bacteria</taxon>
        <taxon>Pseudomonadati</taxon>
        <taxon>Planctomycetota</taxon>
        <taxon>Phycisphaerae</taxon>
        <taxon>Sedimentisphaerales</taxon>
        <taxon>Anaerohalosphaeraceae</taxon>
        <taxon>Anaerohalosphaera</taxon>
    </lineage>
</organism>
<accession>A0A1U9NJD2</accession>
<protein>
    <submittedName>
        <fullName evidence="1">Uncharacterized protein</fullName>
    </submittedName>
</protein>